<evidence type="ECO:0000256" key="7">
    <source>
        <dbReference type="ARBA" id="ARBA00023180"/>
    </source>
</evidence>
<evidence type="ECO:0000256" key="4">
    <source>
        <dbReference type="ARBA" id="ARBA00022989"/>
    </source>
</evidence>
<proteinExistence type="predicted"/>
<evidence type="ECO:0000256" key="3">
    <source>
        <dbReference type="ARBA" id="ARBA00022692"/>
    </source>
</evidence>
<feature type="transmembrane region" description="Helical" evidence="8">
    <location>
        <begin position="343"/>
        <end position="364"/>
    </location>
</feature>
<evidence type="ECO:0000313" key="11">
    <source>
        <dbReference type="Proteomes" id="UP000708208"/>
    </source>
</evidence>
<keyword evidence="9" id="KW-0732">Signal</keyword>
<gene>
    <name evidence="10" type="ORF">AFUS01_LOCUS34570</name>
</gene>
<keyword evidence="7" id="KW-0325">Glycoprotein</keyword>
<dbReference type="GO" id="GO:0005886">
    <property type="term" value="C:plasma membrane"/>
    <property type="evidence" value="ECO:0007669"/>
    <property type="project" value="UniProtKB-SubCell"/>
</dbReference>
<dbReference type="Proteomes" id="UP000708208">
    <property type="component" value="Unassembled WGS sequence"/>
</dbReference>
<sequence>MKNLKCIANAWVISTLLCIFTTKGHAASTDLGLLDGFGFKSSGYDNFQNKKQMIEILIKFPIEVEIIDNTSYSLVIQNYYGAPTILWSETHKITFPHSNTTFRKAMTTKHFIPHQALRVVHVTPLNIRHIIEFITKTVILGTPHRDIFAFVGRENEIRKFLQEPVAQYIKYKIGLASDTSNNNARILNIGKYRTTAQTAKLVMIKDQKLFGFENDLKTMLNGRELTVLAAHLQPYLFLRSDGTISGGTLYKLIVDLERAFNFSTTMDVNAKGPGIFQNGKWTGMTGGVFYRQYDLAQVVSIHMVLYGVIDATYYQNDGVMFVTGIPKRKISNGGLLYPFSNDVWLVLVLSFFGFSMCLGVLLHLGKQKNFVSHAIMIPYQISLDQGFNIQIPTSVKFLSVSWMLGMVVLTNCYRTDLIKYFSFPDYEKVPGDFYELDDMKDYNVVFNYVGGTSFQYFNGATGGFVKNILKRFVREPNTPTCVVASIVVSKTVCVSWGNLIGPVISKNLSLPGTTKSLALISDPLISFTQGFGLPKNSIYTDTFTRLSGYVRNGGLVAKYKQEAYYNVSLIGKAWVKSNDTIYGLLRPLLVGSHDGQLLKLENILAVFGVLLTGYNFGITVMIAELVNKRFSVFNKVSFIL</sequence>
<keyword evidence="5 8" id="KW-0472">Membrane</keyword>
<dbReference type="PANTHER" id="PTHR42643">
    <property type="entry name" value="IONOTROPIC RECEPTOR 20A-RELATED"/>
    <property type="match status" value="1"/>
</dbReference>
<dbReference type="InterPro" id="IPR052192">
    <property type="entry name" value="Insect_Ionotropic_Sensory_Rcpt"/>
</dbReference>
<keyword evidence="4 8" id="KW-1133">Transmembrane helix</keyword>
<accession>A0A8J2PJA4</accession>
<feature type="transmembrane region" description="Helical" evidence="8">
    <location>
        <begin position="603"/>
        <end position="623"/>
    </location>
</feature>
<evidence type="ECO:0000256" key="8">
    <source>
        <dbReference type="SAM" id="Phobius"/>
    </source>
</evidence>
<dbReference type="EMBL" id="CAJVCH010532742">
    <property type="protein sequence ID" value="CAG7824414.1"/>
    <property type="molecule type" value="Genomic_DNA"/>
</dbReference>
<evidence type="ECO:0000256" key="2">
    <source>
        <dbReference type="ARBA" id="ARBA00022475"/>
    </source>
</evidence>
<dbReference type="AlphaFoldDB" id="A0A8J2PJA4"/>
<reference evidence="10" key="1">
    <citation type="submission" date="2021-06" db="EMBL/GenBank/DDBJ databases">
        <authorList>
            <person name="Hodson N. C."/>
            <person name="Mongue J. A."/>
            <person name="Jaron S. K."/>
        </authorList>
    </citation>
    <scope>NUCLEOTIDE SEQUENCE</scope>
</reference>
<evidence type="ECO:0000256" key="1">
    <source>
        <dbReference type="ARBA" id="ARBA00004651"/>
    </source>
</evidence>
<evidence type="ECO:0000313" key="10">
    <source>
        <dbReference type="EMBL" id="CAG7824414.1"/>
    </source>
</evidence>
<keyword evidence="6" id="KW-0675">Receptor</keyword>
<dbReference type="PANTHER" id="PTHR42643:SF24">
    <property type="entry name" value="IONOTROPIC RECEPTOR 60A"/>
    <property type="match status" value="1"/>
</dbReference>
<evidence type="ECO:0000256" key="6">
    <source>
        <dbReference type="ARBA" id="ARBA00023170"/>
    </source>
</evidence>
<name>A0A8J2PJA4_9HEXA</name>
<comment type="subcellular location">
    <subcellularLocation>
        <location evidence="1">Cell membrane</location>
        <topology evidence="1">Multi-pass membrane protein</topology>
    </subcellularLocation>
</comment>
<evidence type="ECO:0000256" key="5">
    <source>
        <dbReference type="ARBA" id="ARBA00023136"/>
    </source>
</evidence>
<evidence type="ECO:0000256" key="9">
    <source>
        <dbReference type="SAM" id="SignalP"/>
    </source>
</evidence>
<dbReference type="OrthoDB" id="5984008at2759"/>
<keyword evidence="2" id="KW-1003">Cell membrane</keyword>
<comment type="caution">
    <text evidence="10">The sequence shown here is derived from an EMBL/GenBank/DDBJ whole genome shotgun (WGS) entry which is preliminary data.</text>
</comment>
<feature type="chain" id="PRO_5035307077" evidence="9">
    <location>
        <begin position="27"/>
        <end position="640"/>
    </location>
</feature>
<keyword evidence="11" id="KW-1185">Reference proteome</keyword>
<feature type="signal peptide" evidence="9">
    <location>
        <begin position="1"/>
        <end position="26"/>
    </location>
</feature>
<keyword evidence="3 8" id="KW-0812">Transmembrane</keyword>
<protein>
    <submittedName>
        <fullName evidence="10">Uncharacterized protein</fullName>
    </submittedName>
</protein>
<organism evidence="10 11">
    <name type="scientific">Allacma fusca</name>
    <dbReference type="NCBI Taxonomy" id="39272"/>
    <lineage>
        <taxon>Eukaryota</taxon>
        <taxon>Metazoa</taxon>
        <taxon>Ecdysozoa</taxon>
        <taxon>Arthropoda</taxon>
        <taxon>Hexapoda</taxon>
        <taxon>Collembola</taxon>
        <taxon>Symphypleona</taxon>
        <taxon>Sminthuridae</taxon>
        <taxon>Allacma</taxon>
    </lineage>
</organism>